<reference evidence="3 5" key="1">
    <citation type="submission" date="2018-06" db="EMBL/GenBank/DDBJ databases">
        <authorList>
            <consortium name="Pathogen Informatics"/>
            <person name="Doyle S."/>
        </authorList>
    </citation>
    <scope>NUCLEOTIDE SEQUENCE [LARGE SCALE GENOMIC DNA]</scope>
    <source>
        <strain evidence="3 5">NCTC9426</strain>
    </source>
</reference>
<dbReference type="InterPro" id="IPR019670">
    <property type="entry name" value="DUF2523"/>
</dbReference>
<dbReference type="EMBL" id="UGPZ01000003">
    <property type="protein sequence ID" value="STY93717.1"/>
    <property type="molecule type" value="Genomic_DNA"/>
</dbReference>
<evidence type="ECO:0000313" key="2">
    <source>
        <dbReference type="EMBL" id="STY93717.1"/>
    </source>
</evidence>
<proteinExistence type="predicted"/>
<dbReference type="Pfam" id="PF10734">
    <property type="entry name" value="DUF2523"/>
    <property type="match status" value="1"/>
</dbReference>
<evidence type="ECO:0000313" key="5">
    <source>
        <dbReference type="Proteomes" id="UP000254133"/>
    </source>
</evidence>
<gene>
    <name evidence="2" type="ORF">NCTC9426_02449</name>
    <name evidence="3" type="ORF">NCTC9426_02461</name>
    <name evidence="4" type="ORF">NCTC9426_02474</name>
</gene>
<organism evidence="3 5">
    <name type="scientific">Moraxella bovis</name>
    <dbReference type="NCBI Taxonomy" id="476"/>
    <lineage>
        <taxon>Bacteria</taxon>
        <taxon>Pseudomonadati</taxon>
        <taxon>Pseudomonadota</taxon>
        <taxon>Gammaproteobacteria</taxon>
        <taxon>Moraxellales</taxon>
        <taxon>Moraxellaceae</taxon>
        <taxon>Moraxella</taxon>
    </lineage>
</organism>
<dbReference type="Proteomes" id="UP000254133">
    <property type="component" value="Unassembled WGS sequence"/>
</dbReference>
<sequence length="99" mass="10375">MGALLKKLLDMVLQGSLKNVLLGAGLGVASSAISFAVINYYIGKLVNYLSNFGTAGQFGRGVIALFGIAGLDVAFSIIIGAYVVKFTIKSTRLFITKGK</sequence>
<dbReference type="RefSeq" id="WP_115369929.1">
    <property type="nucleotide sequence ID" value="NZ_UGPZ01000003.1"/>
</dbReference>
<evidence type="ECO:0000313" key="3">
    <source>
        <dbReference type="EMBL" id="STY93729.1"/>
    </source>
</evidence>
<protein>
    <submittedName>
        <fullName evidence="3">Protein of uncharacterized function (DUF2523)</fullName>
    </submittedName>
</protein>
<feature type="transmembrane region" description="Helical" evidence="1">
    <location>
        <begin position="20"/>
        <end position="42"/>
    </location>
</feature>
<name>A0A378PZ20_MORBO</name>
<dbReference type="EMBL" id="UGPZ01000003">
    <property type="protein sequence ID" value="STY93729.1"/>
    <property type="molecule type" value="Genomic_DNA"/>
</dbReference>
<accession>A0A378PZ20</accession>
<keyword evidence="1" id="KW-1133">Transmembrane helix</keyword>
<evidence type="ECO:0000256" key="1">
    <source>
        <dbReference type="SAM" id="Phobius"/>
    </source>
</evidence>
<keyword evidence="1" id="KW-0472">Membrane</keyword>
<dbReference type="AlphaFoldDB" id="A0A378PZ20"/>
<keyword evidence="1" id="KW-0812">Transmembrane</keyword>
<dbReference type="EMBL" id="UGPZ01000003">
    <property type="protein sequence ID" value="STY93742.1"/>
    <property type="molecule type" value="Genomic_DNA"/>
</dbReference>
<feature type="transmembrane region" description="Helical" evidence="1">
    <location>
        <begin position="62"/>
        <end position="84"/>
    </location>
</feature>
<evidence type="ECO:0000313" key="4">
    <source>
        <dbReference type="EMBL" id="STY93742.1"/>
    </source>
</evidence>